<evidence type="ECO:0000313" key="7">
    <source>
        <dbReference type="Proteomes" id="UP000287168"/>
    </source>
</evidence>
<dbReference type="PRINTS" id="PR00420">
    <property type="entry name" value="RNGMNOXGNASE"/>
</dbReference>
<dbReference type="PANTHER" id="PTHR42887:SF1">
    <property type="entry name" value="BLR3961 PROTEIN"/>
    <property type="match status" value="1"/>
</dbReference>
<dbReference type="InterPro" id="IPR055178">
    <property type="entry name" value="RsdA/BaiN/AoA(So)-like_dom"/>
</dbReference>
<dbReference type="SUPFAM" id="SSF51905">
    <property type="entry name" value="FAD/NAD(P)-binding domain"/>
    <property type="match status" value="1"/>
</dbReference>
<dbReference type="NCBIfam" id="TIGR00275">
    <property type="entry name" value="aminoacetone oxidase family FAD-binding enzyme"/>
    <property type="match status" value="1"/>
</dbReference>
<dbReference type="NCBIfam" id="TIGR03862">
    <property type="entry name" value="flavo_PP4765"/>
    <property type="match status" value="1"/>
</dbReference>
<dbReference type="RefSeq" id="WP_128490248.1">
    <property type="nucleotide sequence ID" value="NZ_JBHLXB010000048.1"/>
</dbReference>
<dbReference type="InterPro" id="IPR022460">
    <property type="entry name" value="Flavoprotein_PP4765"/>
</dbReference>
<dbReference type="Gene3D" id="1.10.8.260">
    <property type="entry name" value="HI0933 insert domain-like"/>
    <property type="match status" value="1"/>
</dbReference>
<keyword evidence="3" id="KW-0274">FAD</keyword>
<keyword evidence="2" id="KW-0285">Flavoprotein</keyword>
<dbReference type="InterPro" id="IPR057661">
    <property type="entry name" value="RsdA/BaiN/AoA(So)_Rossmann"/>
</dbReference>
<evidence type="ECO:0000256" key="3">
    <source>
        <dbReference type="ARBA" id="ARBA00022827"/>
    </source>
</evidence>
<dbReference type="Pfam" id="PF22780">
    <property type="entry name" value="HI0933_like_1st"/>
    <property type="match status" value="1"/>
</dbReference>
<dbReference type="InterPro" id="IPR023166">
    <property type="entry name" value="BaiN-like_dom_sf"/>
</dbReference>
<dbReference type="Gene3D" id="3.50.50.60">
    <property type="entry name" value="FAD/NAD(P)-binding domain"/>
    <property type="match status" value="1"/>
</dbReference>
<evidence type="ECO:0000313" key="6">
    <source>
        <dbReference type="EMBL" id="RWY39147.1"/>
    </source>
</evidence>
<feature type="domain" description="RsdA/BaiN/AoA(So)-like insert" evidence="5">
    <location>
        <begin position="191"/>
        <end position="330"/>
    </location>
</feature>
<dbReference type="Gene3D" id="2.40.30.10">
    <property type="entry name" value="Translation factors"/>
    <property type="match status" value="1"/>
</dbReference>
<keyword evidence="7" id="KW-1185">Reference proteome</keyword>
<comment type="cofactor">
    <cofactor evidence="1">
        <name>FAD</name>
        <dbReference type="ChEBI" id="CHEBI:57692"/>
    </cofactor>
</comment>
<organism evidence="6 7">
    <name type="scientific">Falsigemmobacter intermedius</name>
    <dbReference type="NCBI Taxonomy" id="1553448"/>
    <lineage>
        <taxon>Bacteria</taxon>
        <taxon>Pseudomonadati</taxon>
        <taxon>Pseudomonadota</taxon>
        <taxon>Alphaproteobacteria</taxon>
        <taxon>Rhodobacterales</taxon>
        <taxon>Paracoccaceae</taxon>
        <taxon>Falsigemmobacter</taxon>
    </lineage>
</organism>
<sequence>MAAEAWVIGAGPAGLMAALELARAGHVVHIAESMPSPARKLLMAGKSGLNITKDEPLPAFLAHYGQAQDWLTPMLADFGPEAVKAWAEALGQAVYTGSSGRVFPVVHKASPLLRAWLAELEGLAVQLHRRWRWTGFDGAQLCFSTPEGDVAVTPSVVVLALGGASWSRLGSDGSWAPILAAEGVKLAPFAPSNAGLLVSWSAYMTRHFGAALKGLRLSAGGFSLRGEAVISARGLEGGGLYPLTPALREGAVLRLDLFPDLSLAALEARLERTRGDSAANRLRKAGLDAAKQALVMEVARPLPGGAAALAAVLKDLAVPHQGPRPMDEAISTAGGVTRDSVDEGLQLRARPGVFVAGEMLDWEAPTGGYLLTACLATGRHAGRAAAGYAAGPAG</sequence>
<evidence type="ECO:0000256" key="1">
    <source>
        <dbReference type="ARBA" id="ARBA00001974"/>
    </source>
</evidence>
<dbReference type="Proteomes" id="UP000287168">
    <property type="component" value="Unassembled WGS sequence"/>
</dbReference>
<comment type="caution">
    <text evidence="6">The sequence shown here is derived from an EMBL/GenBank/DDBJ whole genome shotgun (WGS) entry which is preliminary data.</text>
</comment>
<dbReference type="OrthoDB" id="5288829at2"/>
<dbReference type="Pfam" id="PF03486">
    <property type="entry name" value="HI0933_like"/>
    <property type="match status" value="1"/>
</dbReference>
<gene>
    <name evidence="6" type="ORF">EP867_14715</name>
</gene>
<evidence type="ECO:0000259" key="5">
    <source>
        <dbReference type="Pfam" id="PF22780"/>
    </source>
</evidence>
<dbReference type="EMBL" id="SBLC01000026">
    <property type="protein sequence ID" value="RWY39147.1"/>
    <property type="molecule type" value="Genomic_DNA"/>
</dbReference>
<feature type="domain" description="RsdA/BaiN/AoA(So)-like Rossmann fold-like" evidence="4">
    <location>
        <begin position="5"/>
        <end position="383"/>
    </location>
</feature>
<accession>A0A3S3U400</accession>
<dbReference type="AlphaFoldDB" id="A0A3S3U400"/>
<reference evidence="6 7" key="1">
    <citation type="journal article" date="2015" name="Int. J. Syst. Evol. Microbiol.">
        <title>Gemmobacter intermedius sp. nov., isolated from a white stork (Ciconia ciconia).</title>
        <authorList>
            <person name="Kampfer P."/>
            <person name="Jerzak L."/>
            <person name="Wilharm G."/>
            <person name="Golke J."/>
            <person name="Busse H.J."/>
            <person name="Glaeser S.P."/>
        </authorList>
    </citation>
    <scope>NUCLEOTIDE SEQUENCE [LARGE SCALE GENOMIC DNA]</scope>
    <source>
        <strain evidence="6 7">119/4</strain>
    </source>
</reference>
<evidence type="ECO:0000259" key="4">
    <source>
        <dbReference type="Pfam" id="PF03486"/>
    </source>
</evidence>
<dbReference type="PANTHER" id="PTHR42887">
    <property type="entry name" value="OS12G0638800 PROTEIN"/>
    <property type="match status" value="1"/>
</dbReference>
<proteinExistence type="predicted"/>
<dbReference type="InterPro" id="IPR004792">
    <property type="entry name" value="BaiN-like"/>
</dbReference>
<protein>
    <submittedName>
        <fullName evidence="6">TIGR03862 family flavoprotein</fullName>
    </submittedName>
</protein>
<evidence type="ECO:0000256" key="2">
    <source>
        <dbReference type="ARBA" id="ARBA00022630"/>
    </source>
</evidence>
<name>A0A3S3U400_9RHOB</name>
<dbReference type="SUPFAM" id="SSF160996">
    <property type="entry name" value="HI0933 insert domain-like"/>
    <property type="match status" value="1"/>
</dbReference>
<dbReference type="InterPro" id="IPR036188">
    <property type="entry name" value="FAD/NAD-bd_sf"/>
</dbReference>